<accession>A0AAJ1YC89</accession>
<dbReference type="Pfam" id="PF13343">
    <property type="entry name" value="SBP_bac_6"/>
    <property type="match status" value="1"/>
</dbReference>
<evidence type="ECO:0000313" key="2">
    <source>
        <dbReference type="EMBL" id="MDQ9125870.1"/>
    </source>
</evidence>
<dbReference type="EMBL" id="JAVIGA010000003">
    <property type="protein sequence ID" value="MDQ9125870.1"/>
    <property type="molecule type" value="Genomic_DNA"/>
</dbReference>
<evidence type="ECO:0000313" key="3">
    <source>
        <dbReference type="Proteomes" id="UP001224622"/>
    </source>
</evidence>
<dbReference type="PANTHER" id="PTHR30006">
    <property type="entry name" value="THIAMINE-BINDING PERIPLASMIC PROTEIN-RELATED"/>
    <property type="match status" value="1"/>
</dbReference>
<dbReference type="PANTHER" id="PTHR30006:SF2">
    <property type="entry name" value="ABC TRANSPORTER SUBSTRATE-BINDING PROTEIN"/>
    <property type="match status" value="1"/>
</dbReference>
<dbReference type="RefSeq" id="WP_309046826.1">
    <property type="nucleotide sequence ID" value="NZ_JAVIGA010000003.1"/>
</dbReference>
<organism evidence="2 3">
    <name type="scientific">Serratia fonticola</name>
    <dbReference type="NCBI Taxonomy" id="47917"/>
    <lineage>
        <taxon>Bacteria</taxon>
        <taxon>Pseudomonadati</taxon>
        <taxon>Pseudomonadota</taxon>
        <taxon>Gammaproteobacteria</taxon>
        <taxon>Enterobacterales</taxon>
        <taxon>Yersiniaceae</taxon>
        <taxon>Serratia</taxon>
    </lineage>
</organism>
<keyword evidence="1" id="KW-0732">Signal</keyword>
<evidence type="ECO:0000256" key="1">
    <source>
        <dbReference type="ARBA" id="ARBA00022729"/>
    </source>
</evidence>
<sequence length="382" mass="43873">MDRRDFMKLGIAISATAPLSKIAFAKDPHHTDNMKPSSNIIEHVDEETKSLEELYEEAIIEGGELTVYAGGDTVGQQDGNANAFRKRFPKMKLKMNVDFSKFQDARIDLQLKSNTLAADVAHLQELQNYPRWKNEGVLQPYKPAGFSKVYDKFKDKDGAWVGICVNAFSNLSNVQLAPNPPVDANDYLDPKWKDKIIIDYPNDDDATQFLFMKVIEIYGWEWLEKFLKQNPIFVRGGQEPVDQVYSGQKSVAFGVFGDLEVNNTDKARFIIPKTDPFMAWAQRACMFKQTKHPAAARLYLNWWLSEEQQKHWYQWPVRTDIKPKGGYKPIWEYPNAYLDEFVDTMMDRGLMERFRAQLTQYIGEAQGMPSGGIQGRYPDTGH</sequence>
<reference evidence="2" key="1">
    <citation type="submission" date="2023-08" db="EMBL/GenBank/DDBJ databases">
        <title>The Comparative Genomic Analysis of Yersiniaceae from Polar Regions.</title>
        <authorList>
            <person name="Goncharov A."/>
            <person name="Aslanov B."/>
            <person name="Kolodzhieva V."/>
            <person name="Azarov D."/>
            <person name="Mochov A."/>
            <person name="Lebedeva E."/>
        </authorList>
    </citation>
    <scope>NUCLEOTIDE SEQUENCE</scope>
    <source>
        <strain evidence="2">Vf</strain>
    </source>
</reference>
<gene>
    <name evidence="2" type="ORF">RDT67_05425</name>
</gene>
<protein>
    <submittedName>
        <fullName evidence="2">Extracellular solute-binding protein</fullName>
    </submittedName>
</protein>
<comment type="caution">
    <text evidence="2">The sequence shown here is derived from an EMBL/GenBank/DDBJ whole genome shotgun (WGS) entry which is preliminary data.</text>
</comment>
<proteinExistence type="predicted"/>
<name>A0AAJ1YC89_SERFO</name>
<dbReference type="Gene3D" id="3.40.190.10">
    <property type="entry name" value="Periplasmic binding protein-like II"/>
    <property type="match status" value="2"/>
</dbReference>
<dbReference type="AlphaFoldDB" id="A0AAJ1YC89"/>
<dbReference type="Proteomes" id="UP001224622">
    <property type="component" value="Unassembled WGS sequence"/>
</dbReference>
<dbReference type="SUPFAM" id="SSF53850">
    <property type="entry name" value="Periplasmic binding protein-like II"/>
    <property type="match status" value="1"/>
</dbReference>